<dbReference type="SMART" id="SM00487">
    <property type="entry name" value="DEXDc"/>
    <property type="match status" value="1"/>
</dbReference>
<dbReference type="InterPro" id="IPR002052">
    <property type="entry name" value="DNA_methylase_N6_adenine_CS"/>
</dbReference>
<proteinExistence type="predicted"/>
<evidence type="ECO:0000259" key="1">
    <source>
        <dbReference type="PROSITE" id="PS51192"/>
    </source>
</evidence>
<dbReference type="GO" id="GO:0008168">
    <property type="term" value="F:methyltransferase activity"/>
    <property type="evidence" value="ECO:0007669"/>
    <property type="project" value="UniProtKB-KW"/>
</dbReference>
<dbReference type="InterPro" id="IPR006935">
    <property type="entry name" value="Helicase/UvrB_N"/>
</dbReference>
<dbReference type="InterPro" id="IPR014001">
    <property type="entry name" value="Helicase_ATP-bd"/>
</dbReference>
<dbReference type="PROSITE" id="PS51192">
    <property type="entry name" value="HELICASE_ATP_BIND_1"/>
    <property type="match status" value="1"/>
</dbReference>
<dbReference type="InterPro" id="IPR027417">
    <property type="entry name" value="P-loop_NTPase"/>
</dbReference>
<dbReference type="Gene3D" id="3.40.50.150">
    <property type="entry name" value="Vaccinia Virus protein VP39"/>
    <property type="match status" value="1"/>
</dbReference>
<keyword evidence="2" id="KW-0808">Transferase</keyword>
<dbReference type="RefSeq" id="WP_187011768.1">
    <property type="nucleotide sequence ID" value="NZ_JACRWG010000006.1"/>
</dbReference>
<organism evidence="2 3">
    <name type="scientific">Catenibacterium faecis</name>
    <dbReference type="NCBI Taxonomy" id="2764323"/>
    <lineage>
        <taxon>Bacteria</taxon>
        <taxon>Bacillati</taxon>
        <taxon>Bacillota</taxon>
        <taxon>Erysipelotrichia</taxon>
        <taxon>Erysipelotrichales</taxon>
        <taxon>Coprobacillaceae</taxon>
        <taxon>Catenibacterium</taxon>
    </lineage>
</organism>
<name>A0ABR7K930_9FIRM</name>
<dbReference type="SUPFAM" id="SSF53335">
    <property type="entry name" value="S-adenosyl-L-methionine-dependent methyltransferases"/>
    <property type="match status" value="1"/>
</dbReference>
<dbReference type="InterPro" id="IPR011639">
    <property type="entry name" value="MethylTrfase_TaqI-like_dom"/>
</dbReference>
<dbReference type="GO" id="GO:0032259">
    <property type="term" value="P:methylation"/>
    <property type="evidence" value="ECO:0007669"/>
    <property type="project" value="UniProtKB-KW"/>
</dbReference>
<dbReference type="Pfam" id="PF04851">
    <property type="entry name" value="ResIII"/>
    <property type="match status" value="1"/>
</dbReference>
<keyword evidence="3" id="KW-1185">Reference proteome</keyword>
<reference evidence="2 3" key="1">
    <citation type="submission" date="2020-08" db="EMBL/GenBank/DDBJ databases">
        <authorList>
            <person name="Liu C."/>
            <person name="Sun Q."/>
        </authorList>
    </citation>
    <scope>NUCLEOTIDE SEQUENCE [LARGE SCALE GENOMIC DNA]</scope>
    <source>
        <strain evidence="2 3">NSJ-22</strain>
    </source>
</reference>
<sequence length="1332" mass="153149">MSNDGKIEFQNCFNYKVIYVFTIEDEVHKGLVKIGDATLNTESTIDNLEPNCRELNQAALKRIKSYTNTAGIKPILLHTELAVKEIHKDDGSIEIKAFRDHEVHRVLENSGIKKKKINGTTGKEWYQIDKATAIEAITAVKKSYANLSNTKASNFTPIIFRPEQKEAIEKTIKQFKNGNRMLWNAKMRFGKTLSALEVIRRCEFKKTLILTHRPVVNDGWYEDFKKIFYDTEYLYGSKLNGYSVDELNKKDTHYVYFASIQDLRGSSMVGGKFSKNEEIFDTIWDLLIVDEAHEGTKTSLGDETIKAILKDDSNETKLLALSGTPFNILEEYDEKSIYTWDYIMEQESKSEWDKNNFGDSNPYDELPEMRIYTYDLGDLLHNTNYITYEDKAFNFHEFFRTWTGDYKVDYAQMPESANVGDFVHERDVLSLLNLMTKKDAKNNYPFSKEEYRELFKHSLWMVPGIKEAKALKKLMLKHPVFGSGQFEIVNVAGSDDEESAEALQSVRNAISSAEKNGTYTITLSCGKLTTGVTVKEWTAVFILAGSYSTSAANYLQTIFRVQSPCNKDGKIKEKAYVFDFAPDRTLKMVSQAVSISTKAGKTTTNDRVILGKFLNYCPVISISGSKMQEYKTDRLLQQLKKAYADKVLKNGFDDSKLYNDELMKLDELDIEKFNQLKGIIGKSKATEKTNEVDVNKQGLTDEQYEKAEKLKNKKKRELTPEELEFLEKLKNKKKERNNAISILRGISIRMPLLIYGADVPYDEEITLDKFIEKVDKSSWEEFMPDGVTKEIFKQFKKYYDEDVFIASGRKIRNVAREADTLEPTERVKKIASLFSNFKNPDKETVLTPWRVVNMHMSGTLGGYDFWNENHENELKEPRYVDQGKVTDETLSNSDSKILEINSKTGLYPLYVTYSIYRAKCNKYHEEELTIELKKQLWNDTLENNVYVICKTPMAKQITKRTLAGYSEAKINAHYFDDLINQMENKKNDFIDKISRATYWKKGTIGKMKFDAIVGNPPYQENDGGNGSSARPLYHYFVETAKKLKPLYISMITPSRWFAGGKGLDNYRLEMLNDNHISKMVDFINAKDCFPGISIGGGVNYFLWDSKHLGNCDFSSVHDGEISSSSRVLNEFPVFVRYNEAVDIIHKVNSLSDRKVSEFVYSRNPFGFSSSYRGNNMQDKNHDIKLYSSKGVSYVKNDDVKINMNIIDKYKIMISKVTSEHAGEPNKSGKFTVLSTIKLLKPGEVCTDSYLIIYATDTEQNALKYLDYAKTKFYRFLLLQSISSINLSKDKFDFIPSIDLTITEKIDDLYLYDKFRLSDNEINYVEQIMNEKG</sequence>
<dbReference type="InterPro" id="IPR050742">
    <property type="entry name" value="Helicase_Restrict-Modif_Enz"/>
</dbReference>
<dbReference type="PROSITE" id="PS00092">
    <property type="entry name" value="N6_MTASE"/>
    <property type="match status" value="1"/>
</dbReference>
<dbReference type="Pfam" id="PF07669">
    <property type="entry name" value="Eco57I"/>
    <property type="match status" value="1"/>
</dbReference>
<evidence type="ECO:0000313" key="3">
    <source>
        <dbReference type="Proteomes" id="UP000603474"/>
    </source>
</evidence>
<gene>
    <name evidence="2" type="ORF">H8909_02990</name>
</gene>
<accession>A0ABR7K930</accession>
<dbReference type="InterPro" id="IPR029063">
    <property type="entry name" value="SAM-dependent_MTases_sf"/>
</dbReference>
<dbReference type="EMBL" id="JACRWG010000006">
    <property type="protein sequence ID" value="MBC6009216.1"/>
    <property type="molecule type" value="Genomic_DNA"/>
</dbReference>
<dbReference type="SUPFAM" id="SSF52540">
    <property type="entry name" value="P-loop containing nucleoside triphosphate hydrolases"/>
    <property type="match status" value="1"/>
</dbReference>
<protein>
    <submittedName>
        <fullName evidence="2">Eco57I restriction-modification methylase domain-containing protein</fullName>
    </submittedName>
</protein>
<dbReference type="Gene3D" id="3.40.50.300">
    <property type="entry name" value="P-loop containing nucleotide triphosphate hydrolases"/>
    <property type="match status" value="1"/>
</dbReference>
<comment type="caution">
    <text evidence="2">The sequence shown here is derived from an EMBL/GenBank/DDBJ whole genome shotgun (WGS) entry which is preliminary data.</text>
</comment>
<dbReference type="Proteomes" id="UP000603474">
    <property type="component" value="Unassembled WGS sequence"/>
</dbReference>
<dbReference type="PANTHER" id="PTHR47396">
    <property type="entry name" value="TYPE I RESTRICTION ENZYME ECOKI R PROTEIN"/>
    <property type="match status" value="1"/>
</dbReference>
<feature type="domain" description="Helicase ATP-binding" evidence="1">
    <location>
        <begin position="172"/>
        <end position="343"/>
    </location>
</feature>
<keyword evidence="2" id="KW-0489">Methyltransferase</keyword>
<dbReference type="PANTHER" id="PTHR47396:SF1">
    <property type="entry name" value="ATP-DEPENDENT HELICASE IRC3-RELATED"/>
    <property type="match status" value="1"/>
</dbReference>
<evidence type="ECO:0000313" key="2">
    <source>
        <dbReference type="EMBL" id="MBC6009216.1"/>
    </source>
</evidence>